<sequence>MRRFAYIFFVALFTFILPGSLHANVNGTALKDYPRQSTLKNSLDVQQLNLLGEIFLLPETMEQPEEAAKIISRVGQLPESMLKKIISNGINMVLFEGKLTDNPSAQDLKGITPRGYPSGKTWDDVPGVGGSKLVLVKIGSSAKGVSHGSVNLELHELAHSLDRHVYGMIREDERFLEIWKEESPYVFPGRSYLLDYPEEYFAETFAMYYLGGEYRELLQETANETYLFIKGLQ</sequence>
<protein>
    <recommendedName>
        <fullName evidence="4">ATLF-like domain-containing protein</fullName>
    </recommendedName>
</protein>
<dbReference type="RefSeq" id="WP_121612096.1">
    <property type="nucleotide sequence ID" value="NZ_CP033044.1"/>
</dbReference>
<dbReference type="PROSITE" id="PS51995">
    <property type="entry name" value="ATLF"/>
    <property type="match status" value="1"/>
</dbReference>
<organism evidence="5 6">
    <name type="scientific">Mesobacillus foraminis</name>
    <dbReference type="NCBI Taxonomy" id="279826"/>
    <lineage>
        <taxon>Bacteria</taxon>
        <taxon>Bacillati</taxon>
        <taxon>Bacillota</taxon>
        <taxon>Bacilli</taxon>
        <taxon>Bacillales</taxon>
        <taxon>Bacillaceae</taxon>
        <taxon>Mesobacillus</taxon>
    </lineage>
</organism>
<dbReference type="OrthoDB" id="2615003at2"/>
<evidence type="ECO:0000313" key="5">
    <source>
        <dbReference type="EMBL" id="TCN23138.1"/>
    </source>
</evidence>
<dbReference type="InterPro" id="IPR024079">
    <property type="entry name" value="MetalloPept_cat_dom_sf"/>
</dbReference>
<feature type="signal peptide" evidence="3">
    <location>
        <begin position="1"/>
        <end position="23"/>
    </location>
</feature>
<reference evidence="5 6" key="1">
    <citation type="journal article" date="2015" name="Stand. Genomic Sci.">
        <title>Genomic Encyclopedia of Bacterial and Archaeal Type Strains, Phase III: the genomes of soil and plant-associated and newly described type strains.</title>
        <authorList>
            <person name="Whitman W.B."/>
            <person name="Woyke T."/>
            <person name="Klenk H.P."/>
            <person name="Zhou Y."/>
            <person name="Lilburn T.G."/>
            <person name="Beck B.J."/>
            <person name="De Vos P."/>
            <person name="Vandamme P."/>
            <person name="Eisen J.A."/>
            <person name="Garrity G."/>
            <person name="Hugenholtz P."/>
            <person name="Kyrpides N.C."/>
        </authorList>
    </citation>
    <scope>NUCLEOTIDE SEQUENCE [LARGE SCALE GENOMIC DNA]</scope>
    <source>
        <strain evidence="5 6">CV53</strain>
    </source>
</reference>
<dbReference type="GO" id="GO:0008237">
    <property type="term" value="F:metallopeptidase activity"/>
    <property type="evidence" value="ECO:0007669"/>
    <property type="project" value="InterPro"/>
</dbReference>
<evidence type="ECO:0000256" key="3">
    <source>
        <dbReference type="SAM" id="SignalP"/>
    </source>
</evidence>
<dbReference type="EMBL" id="SLVV01000009">
    <property type="protein sequence ID" value="TCN23138.1"/>
    <property type="molecule type" value="Genomic_DNA"/>
</dbReference>
<comment type="caution">
    <text evidence="5">The sequence shown here is derived from an EMBL/GenBank/DDBJ whole genome shotgun (WGS) entry which is preliminary data.</text>
</comment>
<comment type="subcellular location">
    <subcellularLocation>
        <location evidence="1">Secreted</location>
    </subcellularLocation>
</comment>
<proteinExistence type="predicted"/>
<evidence type="ECO:0000259" key="4">
    <source>
        <dbReference type="PROSITE" id="PS51995"/>
    </source>
</evidence>
<name>A0A4R2B8V8_9BACI</name>
<keyword evidence="6" id="KW-1185">Reference proteome</keyword>
<accession>A0A4R2B8V8</accession>
<dbReference type="Proteomes" id="UP000295689">
    <property type="component" value="Unassembled WGS sequence"/>
</dbReference>
<dbReference type="SUPFAM" id="SSF55486">
    <property type="entry name" value="Metalloproteases ('zincins'), catalytic domain"/>
    <property type="match status" value="1"/>
</dbReference>
<evidence type="ECO:0000256" key="1">
    <source>
        <dbReference type="ARBA" id="ARBA00004613"/>
    </source>
</evidence>
<evidence type="ECO:0000313" key="6">
    <source>
        <dbReference type="Proteomes" id="UP000295689"/>
    </source>
</evidence>
<keyword evidence="3" id="KW-0732">Signal</keyword>
<evidence type="ECO:0000256" key="2">
    <source>
        <dbReference type="ARBA" id="ARBA00022525"/>
    </source>
</evidence>
<dbReference type="GO" id="GO:0005576">
    <property type="term" value="C:extracellular region"/>
    <property type="evidence" value="ECO:0007669"/>
    <property type="project" value="UniProtKB-SubCell"/>
</dbReference>
<feature type="chain" id="PRO_5020657080" description="ATLF-like domain-containing protein" evidence="3">
    <location>
        <begin position="24"/>
        <end position="233"/>
    </location>
</feature>
<keyword evidence="2" id="KW-0964">Secreted</keyword>
<dbReference type="AlphaFoldDB" id="A0A4R2B8V8"/>
<dbReference type="InterPro" id="IPR047568">
    <property type="entry name" value="ATLF-like_dom"/>
</dbReference>
<dbReference type="InterPro" id="IPR014781">
    <property type="entry name" value="Anthrax_toxin_lethal/edema_N/C"/>
</dbReference>
<dbReference type="Gene3D" id="3.40.390.10">
    <property type="entry name" value="Collagenase (Catalytic Domain)"/>
    <property type="match status" value="1"/>
</dbReference>
<dbReference type="CDD" id="cd20183">
    <property type="entry name" value="M34_PPEP"/>
    <property type="match status" value="1"/>
</dbReference>
<feature type="domain" description="ATLF-like" evidence="4">
    <location>
        <begin position="48"/>
        <end position="233"/>
    </location>
</feature>
<gene>
    <name evidence="5" type="ORF">EV146_109298</name>
</gene>
<dbReference type="Pfam" id="PF07737">
    <property type="entry name" value="ATLF"/>
    <property type="match status" value="1"/>
</dbReference>